<keyword evidence="4" id="KW-0472">Membrane</keyword>
<keyword evidence="4" id="KW-0812">Transmembrane</keyword>
<feature type="transmembrane region" description="Helical" evidence="4">
    <location>
        <begin position="44"/>
        <end position="66"/>
    </location>
</feature>
<comment type="caution">
    <text evidence="7">The sequence shown here is derived from an EMBL/GenBank/DDBJ whole genome shotgun (WGS) entry which is preliminary data.</text>
</comment>
<dbReference type="Pfam" id="PF00089">
    <property type="entry name" value="Trypsin"/>
    <property type="match status" value="1"/>
</dbReference>
<comment type="caution">
    <text evidence="3">Lacks conserved residue(s) required for the propagation of feature annotation.</text>
</comment>
<dbReference type="PROSITE" id="PS50026">
    <property type="entry name" value="EGF_3"/>
    <property type="match status" value="1"/>
</dbReference>
<gene>
    <name evidence="7" type="ORF">OXX778_LOCUS15912</name>
</gene>
<evidence type="ECO:0000313" key="8">
    <source>
        <dbReference type="Proteomes" id="UP000663879"/>
    </source>
</evidence>
<keyword evidence="8" id="KW-1185">Reference proteome</keyword>
<dbReference type="Proteomes" id="UP000663879">
    <property type="component" value="Unassembled WGS sequence"/>
</dbReference>
<name>A0A814G7K8_9BILA</name>
<dbReference type="SUPFAM" id="SSF50494">
    <property type="entry name" value="Trypsin-like serine proteases"/>
    <property type="match status" value="1"/>
</dbReference>
<keyword evidence="3" id="KW-0245">EGF-like domain</keyword>
<comment type="similarity">
    <text evidence="2">Belongs to the peptidase S1 family. CLIP subfamily.</text>
</comment>
<evidence type="ECO:0000313" key="7">
    <source>
        <dbReference type="EMBL" id="CAF0991061.1"/>
    </source>
</evidence>
<evidence type="ECO:0000256" key="3">
    <source>
        <dbReference type="PROSITE-ProRule" id="PRU00076"/>
    </source>
</evidence>
<dbReference type="PANTHER" id="PTHR24256">
    <property type="entry name" value="TRYPTASE-RELATED"/>
    <property type="match status" value="1"/>
</dbReference>
<dbReference type="InterPro" id="IPR051487">
    <property type="entry name" value="Ser/Thr_Proteases_Immune/Dev"/>
</dbReference>
<dbReference type="GO" id="GO:0006508">
    <property type="term" value="P:proteolysis"/>
    <property type="evidence" value="ECO:0007669"/>
    <property type="project" value="InterPro"/>
</dbReference>
<dbReference type="InterPro" id="IPR009003">
    <property type="entry name" value="Peptidase_S1_PA"/>
</dbReference>
<dbReference type="OrthoDB" id="7820396at2759"/>
<proteinExistence type="inferred from homology"/>
<dbReference type="InterPro" id="IPR000742">
    <property type="entry name" value="EGF"/>
</dbReference>
<accession>A0A814G7K8</accession>
<feature type="domain" description="EGF-like" evidence="5">
    <location>
        <begin position="68"/>
        <end position="107"/>
    </location>
</feature>
<dbReference type="PROSITE" id="PS50240">
    <property type="entry name" value="TRYPSIN_DOM"/>
    <property type="match status" value="1"/>
</dbReference>
<keyword evidence="4" id="KW-1133">Transmembrane helix</keyword>
<dbReference type="InterPro" id="IPR001314">
    <property type="entry name" value="Peptidase_S1A"/>
</dbReference>
<dbReference type="Gene3D" id="2.10.25.10">
    <property type="entry name" value="Laminin"/>
    <property type="match status" value="1"/>
</dbReference>
<dbReference type="PRINTS" id="PR00722">
    <property type="entry name" value="CHYMOTRYPSIN"/>
</dbReference>
<evidence type="ECO:0000256" key="1">
    <source>
        <dbReference type="ARBA" id="ARBA00023157"/>
    </source>
</evidence>
<feature type="domain" description="Peptidase S1" evidence="6">
    <location>
        <begin position="122"/>
        <end position="387"/>
    </location>
</feature>
<dbReference type="SMART" id="SM00020">
    <property type="entry name" value="Tryp_SPc"/>
    <property type="match status" value="1"/>
</dbReference>
<dbReference type="GO" id="GO:0004252">
    <property type="term" value="F:serine-type endopeptidase activity"/>
    <property type="evidence" value="ECO:0007669"/>
    <property type="project" value="InterPro"/>
</dbReference>
<evidence type="ECO:0000256" key="2">
    <source>
        <dbReference type="ARBA" id="ARBA00024195"/>
    </source>
</evidence>
<dbReference type="PROSITE" id="PS01186">
    <property type="entry name" value="EGF_2"/>
    <property type="match status" value="1"/>
</dbReference>
<keyword evidence="1" id="KW-1015">Disulfide bond</keyword>
<evidence type="ECO:0008006" key="9">
    <source>
        <dbReference type="Google" id="ProtNLM"/>
    </source>
</evidence>
<evidence type="ECO:0000256" key="4">
    <source>
        <dbReference type="SAM" id="Phobius"/>
    </source>
</evidence>
<evidence type="ECO:0000259" key="5">
    <source>
        <dbReference type="PROSITE" id="PS50026"/>
    </source>
</evidence>
<dbReference type="AlphaFoldDB" id="A0A814G7K8"/>
<reference evidence="7" key="1">
    <citation type="submission" date="2021-02" db="EMBL/GenBank/DDBJ databases">
        <authorList>
            <person name="Nowell W R."/>
        </authorList>
    </citation>
    <scope>NUCLEOTIDE SEQUENCE</scope>
    <source>
        <strain evidence="7">Ploen Becks lab</strain>
    </source>
</reference>
<dbReference type="InterPro" id="IPR001254">
    <property type="entry name" value="Trypsin_dom"/>
</dbReference>
<dbReference type="InterPro" id="IPR043504">
    <property type="entry name" value="Peptidase_S1_PA_chymotrypsin"/>
</dbReference>
<organism evidence="7 8">
    <name type="scientific">Brachionus calyciflorus</name>
    <dbReference type="NCBI Taxonomy" id="104777"/>
    <lineage>
        <taxon>Eukaryota</taxon>
        <taxon>Metazoa</taxon>
        <taxon>Spiralia</taxon>
        <taxon>Gnathifera</taxon>
        <taxon>Rotifera</taxon>
        <taxon>Eurotatoria</taxon>
        <taxon>Monogononta</taxon>
        <taxon>Pseudotrocha</taxon>
        <taxon>Ploima</taxon>
        <taxon>Brachionidae</taxon>
        <taxon>Brachionus</taxon>
    </lineage>
</organism>
<dbReference type="EMBL" id="CAJNOC010003621">
    <property type="protein sequence ID" value="CAF0991061.1"/>
    <property type="molecule type" value="Genomic_DNA"/>
</dbReference>
<evidence type="ECO:0000259" key="6">
    <source>
        <dbReference type="PROSITE" id="PS50240"/>
    </source>
</evidence>
<protein>
    <recommendedName>
        <fullName evidence="9">Peptidase S1 domain-containing protein</fullName>
    </recommendedName>
</protein>
<sequence>MSTENIQKDLSTCNKEETDIKSEVKDPEKYLSAKNYDCLIKNGFFAISYGVFFMIILTLCIIALIITGATPCVHTKCHENAKCINHPFYAECVCDYGYAGNGRDHCDECGLTYFKNNADEDGQSAIPYSWPATTIIEYEYSALIKLETSRVLVYDWGMCGGVLVNRMHILTSANCFREQIDAYDYLSGQYVKVNVTVNNFHPTLESIYNIYMGSDKYVYYYTDLPHVVVEDFSQVIFHPEYNPKTLENNLAIIKLNNPAELNRYVQITCLPNATSTNIPDVNIGHNSLFIAGYSSSGDSYTTDSLQNLKLDMYNTSMCDNVQSNKTKNWDRQFCAGEYNAYGNTTGVCHGDYGSALYAPYEINGKMKYVTTGILSYDVPCRTLHSPA</sequence>
<dbReference type="Gene3D" id="2.40.10.10">
    <property type="entry name" value="Trypsin-like serine proteases"/>
    <property type="match status" value="1"/>
</dbReference>